<name>A0A7M7NFB0_STRPU</name>
<dbReference type="InterPro" id="IPR036875">
    <property type="entry name" value="Znf_CCHC_sf"/>
</dbReference>
<reference evidence="13" key="2">
    <citation type="submission" date="2021-01" db="UniProtKB">
        <authorList>
            <consortium name="EnsemblMetazoa"/>
        </authorList>
    </citation>
    <scope>IDENTIFICATION</scope>
</reference>
<dbReference type="RefSeq" id="XP_030835549.1">
    <property type="nucleotide sequence ID" value="XM_030979689.1"/>
</dbReference>
<evidence type="ECO:0000313" key="14">
    <source>
        <dbReference type="Proteomes" id="UP000007110"/>
    </source>
</evidence>
<evidence type="ECO:0000256" key="2">
    <source>
        <dbReference type="ARBA" id="ARBA00022723"/>
    </source>
</evidence>
<dbReference type="EnsemblMetazoa" id="XM_030979691">
    <property type="protein sequence ID" value="XP_030835551"/>
    <property type="gene ID" value="LOC100889633"/>
</dbReference>
<dbReference type="PANTHER" id="PTHR46543">
    <property type="entry name" value="ZINC FINGER CCHC DOMAIN-CONTAINING PROTEIN 7"/>
    <property type="match status" value="1"/>
</dbReference>
<feature type="coiled-coil region" evidence="10">
    <location>
        <begin position="768"/>
        <end position="824"/>
    </location>
</feature>
<evidence type="ECO:0000256" key="3">
    <source>
        <dbReference type="ARBA" id="ARBA00022737"/>
    </source>
</evidence>
<evidence type="ECO:0000256" key="4">
    <source>
        <dbReference type="ARBA" id="ARBA00022771"/>
    </source>
</evidence>
<feature type="region of interest" description="Disordered" evidence="11">
    <location>
        <begin position="581"/>
        <end position="609"/>
    </location>
</feature>
<feature type="compositionally biased region" description="Polar residues" evidence="11">
    <location>
        <begin position="47"/>
        <end position="63"/>
    </location>
</feature>
<feature type="compositionally biased region" description="Basic and acidic residues" evidence="11">
    <location>
        <begin position="167"/>
        <end position="176"/>
    </location>
</feature>
<feature type="compositionally biased region" description="Polar residues" evidence="11">
    <location>
        <begin position="202"/>
        <end position="218"/>
    </location>
</feature>
<dbReference type="GO" id="GO:0071035">
    <property type="term" value="P:nuclear polyadenylation-dependent rRNA catabolic process"/>
    <property type="evidence" value="ECO:0000318"/>
    <property type="project" value="GO_Central"/>
</dbReference>
<feature type="region of interest" description="Disordered" evidence="11">
    <location>
        <begin position="1"/>
        <end position="106"/>
    </location>
</feature>
<keyword evidence="6" id="KW-0539">Nucleus</keyword>
<dbReference type="SUPFAM" id="SSF57756">
    <property type="entry name" value="Retrovirus zinc finger-like domains"/>
    <property type="match status" value="2"/>
</dbReference>
<dbReference type="Proteomes" id="UP000007110">
    <property type="component" value="Unassembled WGS sequence"/>
</dbReference>
<dbReference type="SMART" id="SM00343">
    <property type="entry name" value="ZnF_C2HC"/>
    <property type="match status" value="5"/>
</dbReference>
<feature type="region of interest" description="Disordered" evidence="11">
    <location>
        <begin position="234"/>
        <end position="259"/>
    </location>
</feature>
<dbReference type="GeneID" id="100889633"/>
<dbReference type="OMA" id="QEIDMIT"/>
<keyword evidence="4 9" id="KW-0863">Zinc-finger</keyword>
<comment type="subcellular location">
    <subcellularLocation>
        <location evidence="1">Nucleus</location>
    </subcellularLocation>
</comment>
<dbReference type="GO" id="GO:0008270">
    <property type="term" value="F:zinc ion binding"/>
    <property type="evidence" value="ECO:0007669"/>
    <property type="project" value="UniProtKB-KW"/>
</dbReference>
<feature type="region of interest" description="Disordered" evidence="11">
    <location>
        <begin position="167"/>
        <end position="221"/>
    </location>
</feature>
<keyword evidence="10" id="KW-0175">Coiled coil</keyword>
<dbReference type="EnsemblMetazoa" id="XM_030979689">
    <property type="protein sequence ID" value="XP_030835549"/>
    <property type="gene ID" value="LOC100889633"/>
</dbReference>
<feature type="region of interest" description="Disordered" evidence="11">
    <location>
        <begin position="673"/>
        <end position="713"/>
    </location>
</feature>
<evidence type="ECO:0000256" key="11">
    <source>
        <dbReference type="SAM" id="MobiDB-lite"/>
    </source>
</evidence>
<dbReference type="RefSeq" id="XP_030835550.1">
    <property type="nucleotide sequence ID" value="XM_030979690.1"/>
</dbReference>
<feature type="compositionally biased region" description="Acidic residues" evidence="11">
    <location>
        <begin position="95"/>
        <end position="104"/>
    </location>
</feature>
<proteinExistence type="predicted"/>
<feature type="compositionally biased region" description="Acidic residues" evidence="11">
    <location>
        <begin position="1"/>
        <end position="15"/>
    </location>
</feature>
<dbReference type="EnsemblMetazoa" id="XM_030979690">
    <property type="protein sequence ID" value="XP_030835550"/>
    <property type="gene ID" value="LOC100889633"/>
</dbReference>
<dbReference type="GO" id="GO:0071037">
    <property type="term" value="P:nuclear polyadenylation-dependent snRNA catabolic process"/>
    <property type="evidence" value="ECO:0000318"/>
    <property type="project" value="GO_Central"/>
</dbReference>
<feature type="compositionally biased region" description="Basic and acidic residues" evidence="11">
    <location>
        <begin position="238"/>
        <end position="258"/>
    </location>
</feature>
<reference evidence="14" key="1">
    <citation type="submission" date="2015-02" db="EMBL/GenBank/DDBJ databases">
        <title>Genome sequencing for Strongylocentrotus purpuratus.</title>
        <authorList>
            <person name="Murali S."/>
            <person name="Liu Y."/>
            <person name="Vee V."/>
            <person name="English A."/>
            <person name="Wang M."/>
            <person name="Skinner E."/>
            <person name="Han Y."/>
            <person name="Muzny D.M."/>
            <person name="Worley K.C."/>
            <person name="Gibbs R.A."/>
        </authorList>
    </citation>
    <scope>NUCLEOTIDE SEQUENCE</scope>
</reference>
<feature type="domain" description="CCHC-type" evidence="12">
    <location>
        <begin position="390"/>
        <end position="405"/>
    </location>
</feature>
<dbReference type="PANTHER" id="PTHR46543:SF1">
    <property type="entry name" value="ZINC FINGER CCHC DOMAIN-CONTAINING PROTEIN 7"/>
    <property type="match status" value="1"/>
</dbReference>
<feature type="domain" description="CCHC-type" evidence="12">
    <location>
        <begin position="367"/>
        <end position="383"/>
    </location>
</feature>
<feature type="region of interest" description="Disordered" evidence="11">
    <location>
        <begin position="905"/>
        <end position="958"/>
    </location>
</feature>
<evidence type="ECO:0000256" key="1">
    <source>
        <dbReference type="ARBA" id="ARBA00004123"/>
    </source>
</evidence>
<dbReference type="Gene3D" id="4.10.60.10">
    <property type="entry name" value="Zinc finger, CCHC-type"/>
    <property type="match status" value="2"/>
</dbReference>
<dbReference type="GO" id="GO:0071031">
    <property type="term" value="P:nuclear mRNA surveillance of mRNA 3'-end processing"/>
    <property type="evidence" value="ECO:0000318"/>
    <property type="project" value="GO_Central"/>
</dbReference>
<evidence type="ECO:0000256" key="10">
    <source>
        <dbReference type="SAM" id="Coils"/>
    </source>
</evidence>
<dbReference type="GO" id="GO:0071038">
    <property type="term" value="P:TRAMP-dependent tRNA surveillance pathway"/>
    <property type="evidence" value="ECO:0000318"/>
    <property type="project" value="GO_Central"/>
</dbReference>
<dbReference type="AlphaFoldDB" id="A0A7M7NFB0"/>
<dbReference type="KEGG" id="spu:100889633"/>
<dbReference type="InterPro" id="IPR051644">
    <property type="entry name" value="TRAMP_AT-DNA-binding"/>
</dbReference>
<evidence type="ECO:0000256" key="9">
    <source>
        <dbReference type="PROSITE-ProRule" id="PRU00047"/>
    </source>
</evidence>
<accession>A0A7M7NFB0</accession>
<dbReference type="GO" id="GO:0071036">
    <property type="term" value="P:nuclear polyadenylation-dependent snoRNA catabolic process"/>
    <property type="evidence" value="ECO:0000318"/>
    <property type="project" value="GO_Central"/>
</dbReference>
<feature type="compositionally biased region" description="Polar residues" evidence="11">
    <location>
        <begin position="922"/>
        <end position="938"/>
    </location>
</feature>
<feature type="compositionally biased region" description="Basic residues" evidence="11">
    <location>
        <begin position="941"/>
        <end position="958"/>
    </location>
</feature>
<dbReference type="OrthoDB" id="7608935at2759"/>
<feature type="domain" description="CCHC-type" evidence="12">
    <location>
        <begin position="408"/>
        <end position="422"/>
    </location>
</feature>
<keyword evidence="2" id="KW-0479">Metal-binding</keyword>
<dbReference type="Pfam" id="PF00098">
    <property type="entry name" value="zf-CCHC"/>
    <property type="match status" value="2"/>
</dbReference>
<feature type="region of interest" description="Disordered" evidence="11">
    <location>
        <begin position="859"/>
        <end position="883"/>
    </location>
</feature>
<feature type="compositionally biased region" description="Basic and acidic residues" evidence="11">
    <location>
        <begin position="598"/>
        <end position="609"/>
    </location>
</feature>
<evidence type="ECO:0000313" key="13">
    <source>
        <dbReference type="EnsemblMetazoa" id="XP_030835549"/>
    </source>
</evidence>
<dbReference type="GO" id="GO:0031499">
    <property type="term" value="C:TRAMP complex"/>
    <property type="evidence" value="ECO:0000318"/>
    <property type="project" value="GO_Central"/>
</dbReference>
<evidence type="ECO:0000259" key="12">
    <source>
        <dbReference type="PROSITE" id="PS50158"/>
    </source>
</evidence>
<evidence type="ECO:0000256" key="5">
    <source>
        <dbReference type="ARBA" id="ARBA00022833"/>
    </source>
</evidence>
<dbReference type="InterPro" id="IPR001878">
    <property type="entry name" value="Znf_CCHC"/>
</dbReference>
<feature type="compositionally biased region" description="Basic and acidic residues" evidence="11">
    <location>
        <begin position="190"/>
        <end position="201"/>
    </location>
</feature>
<dbReference type="GO" id="GO:0003723">
    <property type="term" value="F:RNA binding"/>
    <property type="evidence" value="ECO:0000318"/>
    <property type="project" value="GO_Central"/>
</dbReference>
<evidence type="ECO:0000256" key="8">
    <source>
        <dbReference type="ARBA" id="ARBA00043023"/>
    </source>
</evidence>
<feature type="compositionally biased region" description="Basic and acidic residues" evidence="11">
    <location>
        <begin position="674"/>
        <end position="688"/>
    </location>
</feature>
<sequence length="958" mass="109172">MYSGDDCEETGEDVELERYGLTEGQNSGSGESDTEDALYRQVHYNIGNDNNIQSTAQGDSESNIGIEKSPPAVNPGNGDNGETSLDTADFLVASDNDDDDDDLENNWRRVGNDSKYNVSFRTKTKHGIADIQSSRKKKAVFIVKDDSGSDVIFLDVKTKAQEIKCEEKVKQEEGNPRKRSWRKTSDDDEDRTKVTKIDRTRFSSARQATEPSATSSRTSKVVVIADDSSSSSVVVLDSSERSEEDVAKPKQRPLKDGGEFFLDSKGMALEDVHREKDSAELGWKAERMKTKAMLKEGVEIIDLSSGEEDCMVIGSCSEEEGLHVHFEGKGDQTLPDKKDTSRISKWKGRENVAPGRYFVQSRQKHIRCHNCNEMGHLKSECPKPLHIPACVLCGTRGHTDRNCPDQLCFNCSMPGHQSRACPVKRHIRYARCTRCQMQGHLRKMCPDIWRQYHLTTEHGPIVRPSSQHHRTKQKDLYCSNCSKKGHRYFDCRSGRFDEFVVFTYDKVCLYDRKHIGKMVYPAENKNAEYLKLCREREGGAPTSNTKKNSASITEKDSTTVTQEPTINITKRVSSGLAGISTTSIRKENSQPHSNKRKLSQEREKEEEPIQEKEVEFKFKFIEKDQTSKKKVLNPVHTFVRSGLFGGRKGRCWAKQDEDAIFPSERNMEEIVWAPEEKPTKAEKKAEKKAQRKALNRQKKQEAKSKRLEKPENAAQDLADAKLIKHSAVVAMNAVKREIRAALMKKKEKAAPIPKEVTALMSKEQKNAIKKKRRSKEKQEVQLALKERKEADVGVRKVARVFKEAQKLCREAKKRKREVDQARRAQYVPRDRQYPVHQEPGYATSQRGFNLNNRLLEGTHHTHHQNNRWTPHQADPWDQPFPRSNATYDLTNRLFCNSLDRPYSPTFMEQPHSNSPGFVDGPNNHSFTESLHSGSQSFSGPKGKRKRNRRKRKNKQMGS</sequence>
<feature type="compositionally biased region" description="Basic and acidic residues" evidence="11">
    <location>
        <begin position="698"/>
        <end position="711"/>
    </location>
</feature>
<dbReference type="GO" id="GO:0071039">
    <property type="term" value="P:nuclear polyadenylation-dependent CUT catabolic process"/>
    <property type="evidence" value="ECO:0000318"/>
    <property type="project" value="GO_Central"/>
</dbReference>
<evidence type="ECO:0000256" key="6">
    <source>
        <dbReference type="ARBA" id="ARBA00023242"/>
    </source>
</evidence>
<dbReference type="RefSeq" id="XP_030835551.1">
    <property type="nucleotide sequence ID" value="XM_030979691.1"/>
</dbReference>
<organism evidence="13 14">
    <name type="scientific">Strongylocentrotus purpuratus</name>
    <name type="common">Purple sea urchin</name>
    <dbReference type="NCBI Taxonomy" id="7668"/>
    <lineage>
        <taxon>Eukaryota</taxon>
        <taxon>Metazoa</taxon>
        <taxon>Echinodermata</taxon>
        <taxon>Eleutherozoa</taxon>
        <taxon>Echinozoa</taxon>
        <taxon>Echinoidea</taxon>
        <taxon>Euechinoidea</taxon>
        <taxon>Echinacea</taxon>
        <taxon>Camarodonta</taxon>
        <taxon>Echinidea</taxon>
        <taxon>Strongylocentrotidae</taxon>
        <taxon>Strongylocentrotus</taxon>
    </lineage>
</organism>
<feature type="compositionally biased region" description="Polar residues" evidence="11">
    <location>
        <begin position="541"/>
        <end position="563"/>
    </location>
</feature>
<evidence type="ECO:0000256" key="7">
    <source>
        <dbReference type="ARBA" id="ARBA00041190"/>
    </source>
</evidence>
<protein>
    <recommendedName>
        <fullName evidence="7">Zinc finger CCHC domain-containing protein 7</fullName>
    </recommendedName>
    <alternativeName>
        <fullName evidence="8">TRAMP-like complex RNA-binding factor ZCCHC7</fullName>
    </alternativeName>
</protein>
<feature type="region of interest" description="Disordered" evidence="11">
    <location>
        <begin position="538"/>
        <end position="563"/>
    </location>
</feature>
<keyword evidence="14" id="KW-1185">Reference proteome</keyword>
<dbReference type="PROSITE" id="PS50158">
    <property type="entry name" value="ZF_CCHC"/>
    <property type="match status" value="3"/>
</dbReference>
<keyword evidence="3" id="KW-0677">Repeat</keyword>
<dbReference type="InParanoid" id="A0A7M7NFB0"/>
<keyword evidence="5" id="KW-0862">Zinc</keyword>